<dbReference type="GO" id="GO:0090575">
    <property type="term" value="C:RNA polymerase II transcription regulator complex"/>
    <property type="evidence" value="ECO:0007669"/>
    <property type="project" value="TreeGrafter"/>
</dbReference>
<feature type="region of interest" description="Disordered" evidence="3">
    <location>
        <begin position="357"/>
        <end position="431"/>
    </location>
</feature>
<reference evidence="5 6" key="1">
    <citation type="submission" date="2019-06" db="EMBL/GenBank/DDBJ databases">
        <title>A chromosomal-level reference genome of Carpinus fangiana (Coryloideae, Betulaceae).</title>
        <authorList>
            <person name="Yang X."/>
            <person name="Wang Z."/>
            <person name="Zhang L."/>
            <person name="Hao G."/>
            <person name="Liu J."/>
            <person name="Yang Y."/>
        </authorList>
    </citation>
    <scope>NUCLEOTIDE SEQUENCE [LARGE SCALE GENOMIC DNA]</scope>
    <source>
        <strain evidence="5">Cfa_2016G</strain>
        <tissue evidence="5">Leaf</tissue>
    </source>
</reference>
<feature type="domain" description="BZIP" evidence="4">
    <location>
        <begin position="59"/>
        <end position="74"/>
    </location>
</feature>
<evidence type="ECO:0000256" key="1">
    <source>
        <dbReference type="ARBA" id="ARBA00004123"/>
    </source>
</evidence>
<evidence type="ECO:0000313" key="5">
    <source>
        <dbReference type="EMBL" id="KAB8360906.1"/>
    </source>
</evidence>
<gene>
    <name evidence="5" type="ORF">FH972_024639</name>
</gene>
<protein>
    <recommendedName>
        <fullName evidence="4">BZIP domain-containing protein</fullName>
    </recommendedName>
</protein>
<dbReference type="InterPro" id="IPR004827">
    <property type="entry name" value="bZIP"/>
</dbReference>
<dbReference type="PROSITE" id="PS00036">
    <property type="entry name" value="BZIP_BASIC"/>
    <property type="match status" value="1"/>
</dbReference>
<comment type="caution">
    <text evidence="5">The sequence shown here is derived from an EMBL/GenBank/DDBJ whole genome shotgun (WGS) entry which is preliminary data.</text>
</comment>
<keyword evidence="2" id="KW-0539">Nucleus</keyword>
<sequence length="431" mass="47215">MPRASPDVYSPSETTSQSPPSAQETPPAIAPTGGLTKTWTIPPRPKPGRKPATDTPPSKRKAQNREAQRAFRERRAARVGELEDELRQRDKEHESEKHKVKAQWEEQRVALQQEIATWRVRSENWERVVKEKETDIAELRKQVEQLNLSARWNNNTSYSSPKASWDHQISPTAQRPPILPLPIPSKHDILRPNEPPTPSADCRKCGEGGHCACVEKILSNLPEPASKPTPTAMHVEVKQEYPEEMEIDFTAKFATARPREDAPEPIIIDEDEHSPGGSIRVTDGCGFCTDETNCLCIQNAQADPASTYDPPYRDAPSNKLPPISKPQPMEPASGAGGPGSCPSCVMDPERRRFCQALAGVAQEPSAPRRPSRPQHHHTSPSSAVSLSAARPASNGRDASGSGSRAFGSIDARMSCSDTDNATSMGCRCKIG</sequence>
<dbReference type="InterPro" id="IPR046347">
    <property type="entry name" value="bZIP_sf"/>
</dbReference>
<feature type="compositionally biased region" description="Basic and acidic residues" evidence="3">
    <location>
        <begin position="63"/>
        <end position="104"/>
    </location>
</feature>
<dbReference type="Proteomes" id="UP000327013">
    <property type="component" value="Unassembled WGS sequence"/>
</dbReference>
<feature type="compositionally biased region" description="Low complexity" evidence="3">
    <location>
        <begin position="10"/>
        <end position="21"/>
    </location>
</feature>
<feature type="region of interest" description="Disordered" evidence="3">
    <location>
        <begin position="1"/>
        <end position="104"/>
    </location>
</feature>
<feature type="region of interest" description="Disordered" evidence="3">
    <location>
        <begin position="305"/>
        <end position="342"/>
    </location>
</feature>
<accession>A0A5N6KZ16</accession>
<organism evidence="5 6">
    <name type="scientific">Carpinus fangiana</name>
    <dbReference type="NCBI Taxonomy" id="176857"/>
    <lineage>
        <taxon>Eukaryota</taxon>
        <taxon>Viridiplantae</taxon>
        <taxon>Streptophyta</taxon>
        <taxon>Embryophyta</taxon>
        <taxon>Tracheophyta</taxon>
        <taxon>Spermatophyta</taxon>
        <taxon>Magnoliopsida</taxon>
        <taxon>eudicotyledons</taxon>
        <taxon>Gunneridae</taxon>
        <taxon>Pentapetalae</taxon>
        <taxon>rosids</taxon>
        <taxon>fabids</taxon>
        <taxon>Fagales</taxon>
        <taxon>Betulaceae</taxon>
        <taxon>Carpinus</taxon>
    </lineage>
</organism>
<evidence type="ECO:0000259" key="4">
    <source>
        <dbReference type="PROSITE" id="PS00036"/>
    </source>
</evidence>
<dbReference type="EMBL" id="VIBQ01000017">
    <property type="protein sequence ID" value="KAB8360906.1"/>
    <property type="molecule type" value="Genomic_DNA"/>
</dbReference>
<proteinExistence type="predicted"/>
<evidence type="ECO:0000256" key="3">
    <source>
        <dbReference type="SAM" id="MobiDB-lite"/>
    </source>
</evidence>
<evidence type="ECO:0000313" key="6">
    <source>
        <dbReference type="Proteomes" id="UP000327013"/>
    </source>
</evidence>
<evidence type="ECO:0000256" key="2">
    <source>
        <dbReference type="ARBA" id="ARBA00023242"/>
    </source>
</evidence>
<dbReference type="SUPFAM" id="SSF57959">
    <property type="entry name" value="Leucine zipper domain"/>
    <property type="match status" value="1"/>
</dbReference>
<dbReference type="InterPro" id="IPR018287">
    <property type="entry name" value="Hap4_TF_heteromerisation"/>
</dbReference>
<feature type="compositionally biased region" description="Basic residues" evidence="3">
    <location>
        <begin position="369"/>
        <end position="378"/>
    </location>
</feature>
<dbReference type="Pfam" id="PF10297">
    <property type="entry name" value="Hap4_Hap_bind"/>
    <property type="match status" value="1"/>
</dbReference>
<dbReference type="PANTHER" id="PTHR40621">
    <property type="entry name" value="TRANSCRIPTION FACTOR KAPC-RELATED"/>
    <property type="match status" value="1"/>
</dbReference>
<dbReference type="PANTHER" id="PTHR40621:SF7">
    <property type="entry name" value="BZIP DOMAIN-CONTAINING PROTEIN"/>
    <property type="match status" value="1"/>
</dbReference>
<keyword evidence="6" id="KW-1185">Reference proteome</keyword>
<dbReference type="Gene3D" id="1.20.5.170">
    <property type="match status" value="1"/>
</dbReference>
<name>A0A5N6KZ16_9ROSI</name>
<comment type="subcellular location">
    <subcellularLocation>
        <location evidence="1">Nucleus</location>
    </subcellularLocation>
</comment>
<dbReference type="AlphaFoldDB" id="A0A5N6KZ16"/>
<dbReference type="InterPro" id="IPR050936">
    <property type="entry name" value="AP-1-like"/>
</dbReference>
<dbReference type="GO" id="GO:0001228">
    <property type="term" value="F:DNA-binding transcription activator activity, RNA polymerase II-specific"/>
    <property type="evidence" value="ECO:0007669"/>
    <property type="project" value="TreeGrafter"/>
</dbReference>
<dbReference type="GO" id="GO:0000976">
    <property type="term" value="F:transcription cis-regulatory region binding"/>
    <property type="evidence" value="ECO:0007669"/>
    <property type="project" value="InterPro"/>
</dbReference>
<dbReference type="OrthoDB" id="5374328at2759"/>